<dbReference type="InterPro" id="IPR007848">
    <property type="entry name" value="Small_mtfrase_dom"/>
</dbReference>
<dbReference type="PANTHER" id="PTHR47806">
    <property type="entry name" value="50S RIBOSOMAL PROTEIN L3 GLUTAMINE METHYLTRANSFERASE"/>
    <property type="match status" value="1"/>
</dbReference>
<evidence type="ECO:0000313" key="5">
    <source>
        <dbReference type="EMBL" id="AGK59454.1"/>
    </source>
</evidence>
<evidence type="ECO:0000256" key="1">
    <source>
        <dbReference type="ARBA" id="ARBA00022603"/>
    </source>
</evidence>
<dbReference type="NCBIfam" id="TIGR00536">
    <property type="entry name" value="hemK_fam"/>
    <property type="match status" value="1"/>
</dbReference>
<dbReference type="Proteomes" id="UP000005952">
    <property type="component" value="Chromosome"/>
</dbReference>
<accession>N0B764</accession>
<dbReference type="KEGG" id="hdt:HYPDE_38923"/>
<feature type="domain" description="Methyltransferase small" evidence="4">
    <location>
        <begin position="147"/>
        <end position="232"/>
    </location>
</feature>
<protein>
    <submittedName>
        <fullName evidence="5">Protein-(Glutamine-N5) methyltransferase, 50S ribosomal protein L3-specific</fullName>
    </submittedName>
</protein>
<dbReference type="CDD" id="cd02440">
    <property type="entry name" value="AdoMet_MTases"/>
    <property type="match status" value="1"/>
</dbReference>
<keyword evidence="1 5" id="KW-0489">Methyltransferase</keyword>
<dbReference type="InterPro" id="IPR029063">
    <property type="entry name" value="SAM-dependent_MTases_sf"/>
</dbReference>
<dbReference type="GO" id="GO:0032259">
    <property type="term" value="P:methylation"/>
    <property type="evidence" value="ECO:0007669"/>
    <property type="project" value="UniProtKB-KW"/>
</dbReference>
<dbReference type="NCBIfam" id="TIGR03533">
    <property type="entry name" value="L3_gln_methyl"/>
    <property type="match status" value="1"/>
</dbReference>
<keyword evidence="2 5" id="KW-0808">Transferase</keyword>
<gene>
    <name evidence="5" type="ORF">HYPDE_38923</name>
</gene>
<evidence type="ECO:0000313" key="6">
    <source>
        <dbReference type="Proteomes" id="UP000005952"/>
    </source>
</evidence>
<dbReference type="Gene3D" id="3.40.50.150">
    <property type="entry name" value="Vaccinia Virus protein VP39"/>
    <property type="match status" value="1"/>
</dbReference>
<dbReference type="PROSITE" id="PS00092">
    <property type="entry name" value="N6_MTASE"/>
    <property type="match status" value="1"/>
</dbReference>
<dbReference type="InterPro" id="IPR017127">
    <property type="entry name" value="Ribosome_uL3_MTase"/>
</dbReference>
<dbReference type="AlphaFoldDB" id="N0B764"/>
<reference evidence="5 6" key="1">
    <citation type="journal article" date="2013" name="Genome Announc.">
        <title>Genome sequences for three denitrifying bacterial strains isolated from a uranium- and nitrate-contaminated subsurface environment.</title>
        <authorList>
            <person name="Venkatramanan R."/>
            <person name="Prakash O."/>
            <person name="Woyke T."/>
            <person name="Chain P."/>
            <person name="Goodwin L.A."/>
            <person name="Watson D."/>
            <person name="Brooks S."/>
            <person name="Kostka J.E."/>
            <person name="Green S.J."/>
        </authorList>
    </citation>
    <scope>NUCLEOTIDE SEQUENCE [LARGE SCALE GENOMIC DNA]</scope>
    <source>
        <strain evidence="5 6">1NES1</strain>
    </source>
</reference>
<dbReference type="GO" id="GO:0036009">
    <property type="term" value="F:protein-glutamine N-methyltransferase activity"/>
    <property type="evidence" value="ECO:0007669"/>
    <property type="project" value="InterPro"/>
</dbReference>
<dbReference type="HOGENOM" id="CLU_018398_5_1_5"/>
<keyword evidence="5" id="KW-0689">Ribosomal protein</keyword>
<dbReference type="Pfam" id="PF05175">
    <property type="entry name" value="MTS"/>
    <property type="match status" value="1"/>
</dbReference>
<dbReference type="PIRSF" id="PIRSF037167">
    <property type="entry name" value="Mtase_YfcB_prd"/>
    <property type="match status" value="1"/>
</dbReference>
<name>N0B764_9HYPH</name>
<dbReference type="GO" id="GO:0003676">
    <property type="term" value="F:nucleic acid binding"/>
    <property type="evidence" value="ECO:0007669"/>
    <property type="project" value="InterPro"/>
</dbReference>
<dbReference type="GO" id="GO:0005829">
    <property type="term" value="C:cytosol"/>
    <property type="evidence" value="ECO:0007669"/>
    <property type="project" value="TreeGrafter"/>
</dbReference>
<dbReference type="GO" id="GO:0005840">
    <property type="term" value="C:ribosome"/>
    <property type="evidence" value="ECO:0007669"/>
    <property type="project" value="UniProtKB-KW"/>
</dbReference>
<dbReference type="eggNOG" id="COG2890">
    <property type="taxonomic scope" value="Bacteria"/>
</dbReference>
<keyword evidence="6" id="KW-1185">Reference proteome</keyword>
<organism evidence="5 6">
    <name type="scientific">Hyphomicrobium denitrificans 1NES1</name>
    <dbReference type="NCBI Taxonomy" id="670307"/>
    <lineage>
        <taxon>Bacteria</taxon>
        <taxon>Pseudomonadati</taxon>
        <taxon>Pseudomonadota</taxon>
        <taxon>Alphaproteobacteria</taxon>
        <taxon>Hyphomicrobiales</taxon>
        <taxon>Hyphomicrobiaceae</taxon>
        <taxon>Hyphomicrobium</taxon>
    </lineage>
</organism>
<dbReference type="PANTHER" id="PTHR47806:SF1">
    <property type="entry name" value="RIBOSOMAL PROTEIN UL3 GLUTAMINE METHYLTRANSFERASE"/>
    <property type="match status" value="1"/>
</dbReference>
<dbReference type="EMBL" id="CP005587">
    <property type="protein sequence ID" value="AGK59454.1"/>
    <property type="molecule type" value="Genomic_DNA"/>
</dbReference>
<dbReference type="InterPro" id="IPR002052">
    <property type="entry name" value="DNA_methylase_N6_adenine_CS"/>
</dbReference>
<keyword evidence="3" id="KW-0949">S-adenosyl-L-methionine</keyword>
<dbReference type="SUPFAM" id="SSF53335">
    <property type="entry name" value="S-adenosyl-L-methionine-dependent methyltransferases"/>
    <property type="match status" value="1"/>
</dbReference>
<dbReference type="InterPro" id="IPR004556">
    <property type="entry name" value="HemK-like"/>
</dbReference>
<sequence length="328" mass="35854">MSCPQRSNGAARFMTDSALQLIDELVTIRDWLRHAVTAMTRAGLVFGHGTETAVDEAAFLILSTLALPIHDINPWLDCRLTRTEREAVRALVARRIETRKPAAYLTNTAYIQGRKFYVDERVIVPRSFIAELIASDRLAPIVADGSEVGRVLDLCTGSGCLAILAAEAFPDAEIHASDISADALAVAEHNIRDYGLEKRVRTFKADLFDGIPAGSYDLIISNPPYVAAAEVEAFAPEYQAEPQIAHLGGADGLDLVKRILEGVGERLTPEGNLIVEIGTGQEALEAARPDLPFLWLDTETSEGEVFALTAADFKQKRGGNHRRARKHR</sequence>
<dbReference type="STRING" id="670307.HYPDE_38923"/>
<evidence type="ECO:0000259" key="4">
    <source>
        <dbReference type="Pfam" id="PF05175"/>
    </source>
</evidence>
<keyword evidence="5" id="KW-0687">Ribonucleoprotein</keyword>
<evidence type="ECO:0000256" key="3">
    <source>
        <dbReference type="ARBA" id="ARBA00022691"/>
    </source>
</evidence>
<proteinExistence type="predicted"/>
<evidence type="ECO:0000256" key="2">
    <source>
        <dbReference type="ARBA" id="ARBA00022679"/>
    </source>
</evidence>